<reference evidence="1 2" key="1">
    <citation type="journal article" date="2014" name="BMC Microbiol.">
        <title>The oxygen-independent metabolism of cyclic monoterpenes in Castellaniella defragrans 65Phen.</title>
        <authorList>
            <person name="Petasch J."/>
            <person name="Disch E.M."/>
            <person name="Markert S."/>
            <person name="Becher D."/>
            <person name="Schweder T."/>
            <person name="Huttel B."/>
            <person name="Reinhardt R."/>
            <person name="Harder J."/>
        </authorList>
    </citation>
    <scope>NUCLEOTIDE SEQUENCE [LARGE SCALE GENOMIC DNA]</scope>
    <source>
        <strain evidence="1">65Phen</strain>
    </source>
</reference>
<evidence type="ECO:0000313" key="2">
    <source>
        <dbReference type="Proteomes" id="UP000019805"/>
    </source>
</evidence>
<protein>
    <submittedName>
        <fullName evidence="1">Uncharacterized protein</fullName>
    </submittedName>
</protein>
<dbReference type="AlphaFoldDB" id="W8WSN3"/>
<evidence type="ECO:0000313" key="1">
    <source>
        <dbReference type="EMBL" id="CDM22658.1"/>
    </source>
</evidence>
<proteinExistence type="predicted"/>
<accession>W8WSN3</accession>
<name>W8WSN3_CASD6</name>
<sequence>MCLLWCAGNALQEALTKGIILNDAAADFFSELEELWNEVQIGGGREKFS</sequence>
<gene>
    <name evidence="1" type="ORF">BN940_00906</name>
</gene>
<keyword evidence="2" id="KW-1185">Reference proteome</keyword>
<dbReference type="EMBL" id="HG916765">
    <property type="protein sequence ID" value="CDM22658.1"/>
    <property type="molecule type" value="Genomic_DNA"/>
</dbReference>
<dbReference type="HOGENOM" id="CLU_3133685_0_0_4"/>
<organism evidence="1 2">
    <name type="scientific">Castellaniella defragrans (strain DSM 12143 / CCUG 39792 / 65Phen)</name>
    <name type="common">Alcaligenes defragrans</name>
    <dbReference type="NCBI Taxonomy" id="1437824"/>
    <lineage>
        <taxon>Bacteria</taxon>
        <taxon>Pseudomonadati</taxon>
        <taxon>Pseudomonadota</taxon>
        <taxon>Betaproteobacteria</taxon>
        <taxon>Burkholderiales</taxon>
        <taxon>Alcaligenaceae</taxon>
        <taxon>Castellaniella</taxon>
    </lineage>
</organism>
<dbReference type="KEGG" id="cdn:BN940_00906"/>
<dbReference type="Proteomes" id="UP000019805">
    <property type="component" value="Chromosome"/>
</dbReference>